<organism evidence="2 3">
    <name type="scientific">Aspergillus pseudodeflectus</name>
    <dbReference type="NCBI Taxonomy" id="176178"/>
    <lineage>
        <taxon>Eukaryota</taxon>
        <taxon>Fungi</taxon>
        <taxon>Dikarya</taxon>
        <taxon>Ascomycota</taxon>
        <taxon>Pezizomycotina</taxon>
        <taxon>Eurotiomycetes</taxon>
        <taxon>Eurotiomycetidae</taxon>
        <taxon>Eurotiales</taxon>
        <taxon>Aspergillaceae</taxon>
        <taxon>Aspergillus</taxon>
        <taxon>Aspergillus subgen. Nidulantes</taxon>
    </lineage>
</organism>
<dbReference type="GeneID" id="98160147"/>
<keyword evidence="3" id="KW-1185">Reference proteome</keyword>
<evidence type="ECO:0000313" key="3">
    <source>
        <dbReference type="Proteomes" id="UP001610444"/>
    </source>
</evidence>
<accession>A0ABR4KQT8</accession>
<sequence>MSSPRFLGLHSLLLTSRRLYKLVRPFVYRRVFVRGGDESSQLFYDKVVRNPELLDWLNRVIIGCTGVDTFKLSRKLFWARSLYKLTLVEFDDWIYPRVRFDDDYSDDNDNDDGGEDEDEDEDENEDLIETSPLQYLELMRCSADGAALSKLLNWPYALKTLHYDVSHEV</sequence>
<evidence type="ECO:0000256" key="1">
    <source>
        <dbReference type="SAM" id="MobiDB-lite"/>
    </source>
</evidence>
<comment type="caution">
    <text evidence="2">The sequence shown here is derived from an EMBL/GenBank/DDBJ whole genome shotgun (WGS) entry which is preliminary data.</text>
</comment>
<evidence type="ECO:0000313" key="2">
    <source>
        <dbReference type="EMBL" id="KAL2854643.1"/>
    </source>
</evidence>
<dbReference type="EMBL" id="JBFXLR010000011">
    <property type="protein sequence ID" value="KAL2854643.1"/>
    <property type="molecule type" value="Genomic_DNA"/>
</dbReference>
<reference evidence="2 3" key="1">
    <citation type="submission" date="2024-07" db="EMBL/GenBank/DDBJ databases">
        <title>Section-level genome sequencing and comparative genomics of Aspergillus sections Usti and Cavernicolus.</title>
        <authorList>
            <consortium name="Lawrence Berkeley National Laboratory"/>
            <person name="Nybo J.L."/>
            <person name="Vesth T.C."/>
            <person name="Theobald S."/>
            <person name="Frisvad J.C."/>
            <person name="Larsen T.O."/>
            <person name="Kjaerboelling I."/>
            <person name="Rothschild-Mancinelli K."/>
            <person name="Lyhne E.K."/>
            <person name="Kogle M.E."/>
            <person name="Barry K."/>
            <person name="Clum A."/>
            <person name="Na H."/>
            <person name="Ledsgaard L."/>
            <person name="Lin J."/>
            <person name="Lipzen A."/>
            <person name="Kuo A."/>
            <person name="Riley R."/>
            <person name="Mondo S."/>
            <person name="LaButti K."/>
            <person name="Haridas S."/>
            <person name="Pangalinan J."/>
            <person name="Salamov A.A."/>
            <person name="Simmons B.A."/>
            <person name="Magnuson J.K."/>
            <person name="Chen J."/>
            <person name="Drula E."/>
            <person name="Henrissat B."/>
            <person name="Wiebenga A."/>
            <person name="Lubbers R.J."/>
            <person name="Gomes A.C."/>
            <person name="Macurrencykelacurrency M.R."/>
            <person name="Stajich J."/>
            <person name="Grigoriev I.V."/>
            <person name="Mortensen U.H."/>
            <person name="De vries R.P."/>
            <person name="Baker S.E."/>
            <person name="Andersen M.R."/>
        </authorList>
    </citation>
    <scope>NUCLEOTIDE SEQUENCE [LARGE SCALE GENOMIC DNA]</scope>
    <source>
        <strain evidence="2 3">CBS 756.74</strain>
    </source>
</reference>
<gene>
    <name evidence="2" type="ORF">BJX68DRAFT_264542</name>
</gene>
<proteinExistence type="predicted"/>
<dbReference type="RefSeq" id="XP_070901507.1">
    <property type="nucleotide sequence ID" value="XM_071044983.1"/>
</dbReference>
<dbReference type="Proteomes" id="UP001610444">
    <property type="component" value="Unassembled WGS sequence"/>
</dbReference>
<protein>
    <submittedName>
        <fullName evidence="2">Uncharacterized protein</fullName>
    </submittedName>
</protein>
<feature type="region of interest" description="Disordered" evidence="1">
    <location>
        <begin position="104"/>
        <end position="125"/>
    </location>
</feature>
<name>A0ABR4KQT8_9EURO</name>